<dbReference type="KEGG" id="aswu:HUW51_12530"/>
<name>A0A7G7G8M1_9BACT</name>
<dbReference type="Proteomes" id="UP000515237">
    <property type="component" value="Chromosome"/>
</dbReference>
<dbReference type="RefSeq" id="WP_185274355.1">
    <property type="nucleotide sequence ID" value="NZ_CP055156.1"/>
</dbReference>
<evidence type="ECO:0000313" key="2">
    <source>
        <dbReference type="Proteomes" id="UP000515237"/>
    </source>
</evidence>
<sequence>MGNRVVVKVKFLKIEAKRKLKLYKVQYYLKNIIPLLIIFLAPDLNGQTLKKAERQAIWEQIAPYFSPPDLYKNDFGGYRSPLNFYDGSPVKTKQDWTTRRQEILKKWHGLMGEWPAFIENQKIEILETIRKEGYTQHRIRFNWTPTEKTTGYLSVPDGKGKKPAVITVFYEPETAIGVGGAPFRDFALQLTRRGFVTLSIGTTDATKAQTYSIYYPSIENATVQPLSMLGYAAANAWYVVAALPEVDAKRIGIMGHSFGGKWAMFASCLFDKFACAVWSDPGIVFDEKRENVNYWEPWYLGYHPKPWRKSGVISVDNPAKGLYPQMVREGFDLHELHALMAPRPFLVSGGSEDPVERWVPLNHTVKVNKLLGQDSRVAMTNRPAHSPNADSNEKAYLFLEYFLK</sequence>
<dbReference type="EMBL" id="CP055156">
    <property type="protein sequence ID" value="QNF33505.1"/>
    <property type="molecule type" value="Genomic_DNA"/>
</dbReference>
<dbReference type="SUPFAM" id="SSF53474">
    <property type="entry name" value="alpha/beta-Hydrolases"/>
    <property type="match status" value="1"/>
</dbReference>
<protein>
    <submittedName>
        <fullName evidence="1">Prolyl oligopeptidase family serine peptidase</fullName>
    </submittedName>
</protein>
<gene>
    <name evidence="1" type="ORF">HUW51_12530</name>
</gene>
<reference evidence="1 2" key="1">
    <citation type="journal article" date="2018" name="Int. J. Syst. Evol. Microbiol.">
        <title>Adhaeribacter swui sp. nov., isolated from wet mud.</title>
        <authorList>
            <person name="Kim D.U."/>
            <person name="Kim K.W."/>
            <person name="Kang M.S."/>
            <person name="Kim J.Y."/>
            <person name="Jang J.H."/>
            <person name="Kim M.K."/>
        </authorList>
    </citation>
    <scope>NUCLEOTIDE SEQUENCE [LARGE SCALE GENOMIC DNA]</scope>
    <source>
        <strain evidence="1 2">KCTC 52873</strain>
    </source>
</reference>
<proteinExistence type="predicted"/>
<keyword evidence="2" id="KW-1185">Reference proteome</keyword>
<accession>A0A7G7G8M1</accession>
<dbReference type="Gene3D" id="3.40.50.1820">
    <property type="entry name" value="alpha/beta hydrolase"/>
    <property type="match status" value="1"/>
</dbReference>
<evidence type="ECO:0000313" key="1">
    <source>
        <dbReference type="EMBL" id="QNF33505.1"/>
    </source>
</evidence>
<organism evidence="1 2">
    <name type="scientific">Adhaeribacter swui</name>
    <dbReference type="NCBI Taxonomy" id="2086471"/>
    <lineage>
        <taxon>Bacteria</taxon>
        <taxon>Pseudomonadati</taxon>
        <taxon>Bacteroidota</taxon>
        <taxon>Cytophagia</taxon>
        <taxon>Cytophagales</taxon>
        <taxon>Hymenobacteraceae</taxon>
        <taxon>Adhaeribacter</taxon>
    </lineage>
</organism>
<dbReference type="InterPro" id="IPR029058">
    <property type="entry name" value="AB_hydrolase_fold"/>
</dbReference>
<dbReference type="AlphaFoldDB" id="A0A7G7G8M1"/>